<dbReference type="GO" id="GO:0042795">
    <property type="term" value="P:snRNA transcription by RNA polymerase II"/>
    <property type="evidence" value="ECO:0007669"/>
    <property type="project" value="TreeGrafter"/>
</dbReference>
<keyword evidence="10" id="KW-1185">Reference proteome</keyword>
<dbReference type="GO" id="GO:0000978">
    <property type="term" value="F:RNA polymerase II cis-regulatory region sequence-specific DNA binding"/>
    <property type="evidence" value="ECO:0007669"/>
    <property type="project" value="TreeGrafter"/>
</dbReference>
<dbReference type="PANTHER" id="PTHR13421">
    <property type="entry name" value="SNRNA-ACTIVATING PROTEIN COMPLEX SUBUNIT 3"/>
    <property type="match status" value="1"/>
</dbReference>
<dbReference type="GO" id="GO:0042796">
    <property type="term" value="P:snRNA transcription by RNA polymerase III"/>
    <property type="evidence" value="ECO:0007669"/>
    <property type="project" value="TreeGrafter"/>
</dbReference>
<evidence type="ECO:0000256" key="5">
    <source>
        <dbReference type="ARBA" id="ARBA00023163"/>
    </source>
</evidence>
<evidence type="ECO:0000313" key="9">
    <source>
        <dbReference type="EMBL" id="KAF7306115.1"/>
    </source>
</evidence>
<evidence type="ECO:0000256" key="6">
    <source>
        <dbReference type="ARBA" id="ARBA00023242"/>
    </source>
</evidence>
<dbReference type="EMBL" id="JACAZE010000009">
    <property type="protein sequence ID" value="KAF7306115.1"/>
    <property type="molecule type" value="Genomic_DNA"/>
</dbReference>
<keyword evidence="3" id="KW-0805">Transcription regulation</keyword>
<accession>A0A8H6SY85</accession>
<dbReference type="PANTHER" id="PTHR13421:SF16">
    <property type="entry name" value="SNRNA-ACTIVATING PROTEIN COMPLEX SUBUNIT 3"/>
    <property type="match status" value="1"/>
</dbReference>
<evidence type="ECO:0000313" key="10">
    <source>
        <dbReference type="Proteomes" id="UP000613580"/>
    </source>
</evidence>
<dbReference type="InterPro" id="IPR022042">
    <property type="entry name" value="snRNA-activating_su3"/>
</dbReference>
<keyword evidence="4" id="KW-0238">DNA-binding</keyword>
<feature type="chain" id="PRO_5034134690" evidence="7">
    <location>
        <begin position="20"/>
        <end position="730"/>
    </location>
</feature>
<evidence type="ECO:0000256" key="4">
    <source>
        <dbReference type="ARBA" id="ARBA00023125"/>
    </source>
</evidence>
<dbReference type="PROSITE" id="PS50842">
    <property type="entry name" value="EXPANSIN_EG45"/>
    <property type="match status" value="1"/>
</dbReference>
<keyword evidence="5" id="KW-0804">Transcription</keyword>
<dbReference type="OrthoDB" id="3437960at2759"/>
<evidence type="ECO:0000256" key="7">
    <source>
        <dbReference type="SAM" id="SignalP"/>
    </source>
</evidence>
<comment type="caution">
    <text evidence="9">The sequence shown here is derived from an EMBL/GenBank/DDBJ whole genome shotgun (WGS) entry which is preliminary data.</text>
</comment>
<gene>
    <name evidence="9" type="ORF">HMN09_00766700</name>
</gene>
<dbReference type="Pfam" id="PF12251">
    <property type="entry name" value="SNAPC3"/>
    <property type="match status" value="1"/>
</dbReference>
<evidence type="ECO:0000259" key="8">
    <source>
        <dbReference type="PROSITE" id="PS50842"/>
    </source>
</evidence>
<dbReference type="Gene3D" id="2.40.40.10">
    <property type="entry name" value="RlpA-like domain"/>
    <property type="match status" value="1"/>
</dbReference>
<sequence length="730" mass="79811">MFLVGFAFHALWAAARVLALSDSGFSAECDASTATCSPVDGSLVARFPGPRQAASVDTTFPGDTDAPVDLSTDASTSSSVPKFYLFKRSLLTQTTQSEWIDFGTSGQATMTHYTIPSGYIASCGCVGDSTHYPTAAMSQMAYGSSTAFGKACGYCFNLTLLNTYTPTPPFFPDVVKSVVIKLTDLCPLTTDGWCDGTTTKKNPGGHYINFDLAWPSSSIPDDFFPSNESLYGYTDFGVWNVSYEVVSCSHWAGWNAKSALGSVTNLGNESVCCPANPTGAANDTCPSYSDDNSLPCARYRYDWSSDAATSNTLTDHIYPDGAEHLELPNSARSVDVLMDAKALMNPTKAAYLENQFGPASQPISVDAFRKLRPATLQLAPQPPEVAEECDVSDIRDSLNAVWDDVELMSYLVTTHDSLVSTFYTESSKTTRKKRLVAPPKKVLESAEGIQLQADIEKIALNSWKLQSTSTIFIRPVKSTDQNILFSDKPTRAEDGQLSVDDPQAVLTVTVHNRLSWRQNQVARSSRHVILSSQTLGDLFDVIHCPSTELREEIIEDGNFVGYEKDKPPTRPGAVIVIEGEAFGDGESEFDYAEKLIQHLKTIGKETEPAIKKAPTAMHDTALGTLSLRVGEPYYLLHHGNCEHLIVVEEIRQQHPSDPASGYPRTTQISFPSIDLCRACNKIPAVWSIVNDERLGESPCFMCESCWKTMGESQDTRVAAILLPAYELGWW</sequence>
<keyword evidence="7" id="KW-0732">Signal</keyword>
<comment type="subcellular location">
    <subcellularLocation>
        <location evidence="1">Nucleus</location>
    </subcellularLocation>
</comment>
<proteinExistence type="inferred from homology"/>
<evidence type="ECO:0000256" key="1">
    <source>
        <dbReference type="ARBA" id="ARBA00004123"/>
    </source>
</evidence>
<feature type="signal peptide" evidence="7">
    <location>
        <begin position="1"/>
        <end position="19"/>
    </location>
</feature>
<dbReference type="GO" id="GO:0019185">
    <property type="term" value="C:snRNA-activating protein complex"/>
    <property type="evidence" value="ECO:0007669"/>
    <property type="project" value="TreeGrafter"/>
</dbReference>
<dbReference type="GO" id="GO:0001006">
    <property type="term" value="F:RNA polymerase III type 3 promoter sequence-specific DNA binding"/>
    <property type="evidence" value="ECO:0007669"/>
    <property type="project" value="TreeGrafter"/>
</dbReference>
<evidence type="ECO:0000256" key="2">
    <source>
        <dbReference type="ARBA" id="ARBA00010410"/>
    </source>
</evidence>
<dbReference type="GO" id="GO:0001046">
    <property type="term" value="F:core promoter sequence-specific DNA binding"/>
    <property type="evidence" value="ECO:0007669"/>
    <property type="project" value="TreeGrafter"/>
</dbReference>
<dbReference type="InterPro" id="IPR007112">
    <property type="entry name" value="Expansin/allergen_DPBB_dom"/>
</dbReference>
<dbReference type="InterPro" id="IPR036908">
    <property type="entry name" value="RlpA-like_sf"/>
</dbReference>
<protein>
    <submittedName>
        <fullName evidence="9">Expansin-like EG45 domain-containing protein</fullName>
    </submittedName>
</protein>
<comment type="similarity">
    <text evidence="2">Belongs to the SNAPC3/SRD2 family.</text>
</comment>
<keyword evidence="6" id="KW-0539">Nucleus</keyword>
<evidence type="ECO:0000256" key="3">
    <source>
        <dbReference type="ARBA" id="ARBA00023015"/>
    </source>
</evidence>
<dbReference type="Proteomes" id="UP000613580">
    <property type="component" value="Unassembled WGS sequence"/>
</dbReference>
<reference evidence="9" key="1">
    <citation type="submission" date="2020-05" db="EMBL/GenBank/DDBJ databases">
        <title>Mycena genomes resolve the evolution of fungal bioluminescence.</title>
        <authorList>
            <person name="Tsai I.J."/>
        </authorList>
    </citation>
    <scope>NUCLEOTIDE SEQUENCE</scope>
    <source>
        <strain evidence="9">110903Hualien_Pintung</strain>
    </source>
</reference>
<dbReference type="GO" id="GO:0005634">
    <property type="term" value="C:nucleus"/>
    <property type="evidence" value="ECO:0007669"/>
    <property type="project" value="UniProtKB-SubCell"/>
</dbReference>
<dbReference type="SUPFAM" id="SSF50685">
    <property type="entry name" value="Barwin-like endoglucanases"/>
    <property type="match status" value="1"/>
</dbReference>
<dbReference type="CDD" id="cd22278">
    <property type="entry name" value="DPBB_GH45_endoglucanase"/>
    <property type="match status" value="1"/>
</dbReference>
<organism evidence="9 10">
    <name type="scientific">Mycena chlorophos</name>
    <name type="common">Agaric fungus</name>
    <name type="synonym">Agaricus chlorophos</name>
    <dbReference type="NCBI Taxonomy" id="658473"/>
    <lineage>
        <taxon>Eukaryota</taxon>
        <taxon>Fungi</taxon>
        <taxon>Dikarya</taxon>
        <taxon>Basidiomycota</taxon>
        <taxon>Agaricomycotina</taxon>
        <taxon>Agaricomycetes</taxon>
        <taxon>Agaricomycetidae</taxon>
        <taxon>Agaricales</taxon>
        <taxon>Marasmiineae</taxon>
        <taxon>Mycenaceae</taxon>
        <taxon>Mycena</taxon>
    </lineage>
</organism>
<name>A0A8H6SY85_MYCCL</name>
<dbReference type="Pfam" id="PF22514">
    <property type="entry name" value="EXPB1_D1"/>
    <property type="match status" value="1"/>
</dbReference>
<dbReference type="AlphaFoldDB" id="A0A8H6SY85"/>
<dbReference type="GO" id="GO:0003681">
    <property type="term" value="F:bent DNA binding"/>
    <property type="evidence" value="ECO:0007669"/>
    <property type="project" value="TreeGrafter"/>
</dbReference>
<feature type="domain" description="Expansin-like EG45" evidence="8">
    <location>
        <begin position="120"/>
        <end position="253"/>
    </location>
</feature>